<organism evidence="1 2">
    <name type="scientific">Anaerotruncus colihominis DSM 17241</name>
    <dbReference type="NCBI Taxonomy" id="445972"/>
    <lineage>
        <taxon>Bacteria</taxon>
        <taxon>Bacillati</taxon>
        <taxon>Bacillota</taxon>
        <taxon>Clostridia</taxon>
        <taxon>Eubacteriales</taxon>
        <taxon>Oscillospiraceae</taxon>
        <taxon>Anaerotruncus</taxon>
    </lineage>
</organism>
<proteinExistence type="predicted"/>
<keyword evidence="2" id="KW-1185">Reference proteome</keyword>
<gene>
    <name evidence="1" type="ORF">ANACOL_03734</name>
</gene>
<evidence type="ECO:0000313" key="2">
    <source>
        <dbReference type="Proteomes" id="UP000003803"/>
    </source>
</evidence>
<protein>
    <submittedName>
        <fullName evidence="1">Uncharacterized protein</fullName>
    </submittedName>
</protein>
<reference evidence="1" key="1">
    <citation type="submission" date="2007-11" db="EMBL/GenBank/DDBJ databases">
        <authorList>
            <person name="Fulton L."/>
            <person name="Clifton S."/>
            <person name="Fulton B."/>
            <person name="Xu J."/>
            <person name="Minx P."/>
            <person name="Pepin K.H."/>
            <person name="Johnson M."/>
            <person name="Thiruvilangam P."/>
            <person name="Bhonagiri V."/>
            <person name="Nash W.E."/>
            <person name="Mardis E.R."/>
            <person name="Wilson R.K."/>
        </authorList>
    </citation>
    <scope>NUCLEOTIDE SEQUENCE [LARGE SCALE GENOMIC DNA]</scope>
    <source>
        <strain evidence="1">DSM 17241</strain>
    </source>
</reference>
<dbReference type="EMBL" id="ABGD02000027">
    <property type="protein sequence ID" value="EDS09590.1"/>
    <property type="molecule type" value="Genomic_DNA"/>
</dbReference>
<evidence type="ECO:0000313" key="1">
    <source>
        <dbReference type="EMBL" id="EDS09590.1"/>
    </source>
</evidence>
<comment type="caution">
    <text evidence="1">The sequence shown here is derived from an EMBL/GenBank/DDBJ whole genome shotgun (WGS) entry which is preliminary data.</text>
</comment>
<sequence length="49" mass="5684">MPLLPLDGTGWLCYDKDTSKRVIFLCPKTMCFLYEGGKKIRYNQEVPIT</sequence>
<dbReference type="Proteomes" id="UP000003803">
    <property type="component" value="Unassembled WGS sequence"/>
</dbReference>
<accession>B0PG02</accession>
<reference evidence="1" key="2">
    <citation type="submission" date="2013-09" db="EMBL/GenBank/DDBJ databases">
        <title>Draft genome sequence of Anaerotruncus colihominis(DSM 17241).</title>
        <authorList>
            <person name="Sudarsanam P."/>
            <person name="Ley R."/>
            <person name="Guruge J."/>
            <person name="Turnbaugh P.J."/>
            <person name="Mahowald M."/>
            <person name="Liep D."/>
            <person name="Gordon J."/>
        </authorList>
    </citation>
    <scope>NUCLEOTIDE SEQUENCE</scope>
    <source>
        <strain evidence="1">DSM 17241</strain>
    </source>
</reference>
<dbReference type="AlphaFoldDB" id="B0PG02"/>
<name>B0PG02_9FIRM</name>
<dbReference type="HOGENOM" id="CLU_3131632_0_0_9"/>